<proteinExistence type="predicted"/>
<keyword evidence="3" id="KW-1185">Reference proteome</keyword>
<feature type="transmembrane region" description="Helical" evidence="1">
    <location>
        <begin position="70"/>
        <end position="88"/>
    </location>
</feature>
<sequence length="130" mass="13389">MAWVWLAALLVFAGALGSMFVGTAAPPPEPGQPGTNGPPALWIGVFLVPVAALLAAAATLVSLLRPGLRWSGAAGVLGFALMAWVMSMDLVADSRTLGQVLVLTAVACFIAATVLAFRARPLPVRGRRRG</sequence>
<dbReference type="Proteomes" id="UP000297477">
    <property type="component" value="Unassembled WGS sequence"/>
</dbReference>
<dbReference type="EMBL" id="SPKT01000014">
    <property type="protein sequence ID" value="TFH98673.1"/>
    <property type="molecule type" value="Genomic_DNA"/>
</dbReference>
<evidence type="ECO:0008006" key="4">
    <source>
        <dbReference type="Google" id="ProtNLM"/>
    </source>
</evidence>
<dbReference type="RefSeq" id="WP_067191208.1">
    <property type="nucleotide sequence ID" value="NZ_SPKT01000014.1"/>
</dbReference>
<gene>
    <name evidence="2" type="ORF">E4A49_07720</name>
</gene>
<keyword evidence="1" id="KW-1133">Transmembrane helix</keyword>
<reference evidence="2 3" key="1">
    <citation type="submission" date="2019-03" db="EMBL/GenBank/DDBJ databases">
        <title>Reclassification of Micrococcus aloeverae and Micrococcus yunnanensis as later heterotypic synonyms of Micrococcus luteus.</title>
        <authorList>
            <person name="Huang C.-H."/>
        </authorList>
    </citation>
    <scope>NUCLEOTIDE SEQUENCE [LARGE SCALE GENOMIC DNA]</scope>
    <source>
        <strain evidence="2 3">BCRC 12151</strain>
    </source>
</reference>
<keyword evidence="1" id="KW-0812">Transmembrane</keyword>
<comment type="caution">
    <text evidence="2">The sequence shown here is derived from an EMBL/GenBank/DDBJ whole genome shotgun (WGS) entry which is preliminary data.</text>
</comment>
<feature type="transmembrane region" description="Helical" evidence="1">
    <location>
        <begin position="40"/>
        <end position="63"/>
    </location>
</feature>
<feature type="transmembrane region" description="Helical" evidence="1">
    <location>
        <begin position="100"/>
        <end position="119"/>
    </location>
</feature>
<evidence type="ECO:0000256" key="1">
    <source>
        <dbReference type="SAM" id="Phobius"/>
    </source>
</evidence>
<protein>
    <recommendedName>
        <fullName evidence="4">Integral membrane protein</fullName>
    </recommendedName>
</protein>
<organism evidence="2 3">
    <name type="scientific">Micrococcus lylae</name>
    <dbReference type="NCBI Taxonomy" id="1273"/>
    <lineage>
        <taxon>Bacteria</taxon>
        <taxon>Bacillati</taxon>
        <taxon>Actinomycetota</taxon>
        <taxon>Actinomycetes</taxon>
        <taxon>Micrococcales</taxon>
        <taxon>Micrococcaceae</taxon>
        <taxon>Micrococcus</taxon>
    </lineage>
</organism>
<keyword evidence="1" id="KW-0472">Membrane</keyword>
<evidence type="ECO:0000313" key="2">
    <source>
        <dbReference type="EMBL" id="TFH98673.1"/>
    </source>
</evidence>
<name>A0ABY2JYM0_9MICC</name>
<evidence type="ECO:0000313" key="3">
    <source>
        <dbReference type="Proteomes" id="UP000297477"/>
    </source>
</evidence>
<accession>A0ABY2JYM0</accession>